<protein>
    <submittedName>
        <fullName evidence="1">A-kinase anchor protein 28kDa</fullName>
    </submittedName>
</protein>
<dbReference type="Proteomes" id="UP000717585">
    <property type="component" value="Unassembled WGS sequence"/>
</dbReference>
<evidence type="ECO:0000313" key="1">
    <source>
        <dbReference type="EMBL" id="KAG9396050.1"/>
    </source>
</evidence>
<dbReference type="Pfam" id="PF14469">
    <property type="entry name" value="AKAP28"/>
    <property type="match status" value="1"/>
</dbReference>
<keyword evidence="2" id="KW-1185">Reference proteome</keyword>
<evidence type="ECO:0000313" key="2">
    <source>
        <dbReference type="Proteomes" id="UP000717585"/>
    </source>
</evidence>
<dbReference type="InterPro" id="IPR025663">
    <property type="entry name" value="AKAP_28"/>
</dbReference>
<dbReference type="AlphaFoldDB" id="A0A8J6AZF0"/>
<sequence>MNEEHKNTIEERIKAWNVTYSYRIESGKTTLKDQDAYDVTFFKPSPENPVPIHNAHVLFFIAKADGALTFRPIHQRYRHSLTALPEDFAFDGLIDTIIKQKEDLDKSIGPLQSNLTIFRNKERG</sequence>
<name>A0A8J6AZF0_9EUKA</name>
<proteinExistence type="predicted"/>
<reference evidence="1" key="1">
    <citation type="submission" date="2021-05" db="EMBL/GenBank/DDBJ databases">
        <title>A free-living protist that lacks canonical eukaryotic 1 DNA replication and segregation systems.</title>
        <authorList>
            <person name="Salas-Leiva D.E."/>
            <person name="Tromer E.C."/>
            <person name="Curtis B.A."/>
            <person name="Jerlstrom-Hultqvist J."/>
            <person name="Kolisko M."/>
            <person name="Yi Z."/>
            <person name="Salas-Leiva J.S."/>
            <person name="Gallot-Lavallee L."/>
            <person name="Kops G.J.P.L."/>
            <person name="Archibald J.M."/>
            <person name="Simpson A.G.B."/>
            <person name="Roger A.J."/>
        </authorList>
    </citation>
    <scope>NUCLEOTIDE SEQUENCE</scope>
    <source>
        <strain evidence="1">BICM</strain>
    </source>
</reference>
<accession>A0A8J6AZF0</accession>
<dbReference type="EMBL" id="JAHDYR010000007">
    <property type="protein sequence ID" value="KAG9396050.1"/>
    <property type="molecule type" value="Genomic_DNA"/>
</dbReference>
<comment type="caution">
    <text evidence="1">The sequence shown here is derived from an EMBL/GenBank/DDBJ whole genome shotgun (WGS) entry which is preliminary data.</text>
</comment>
<gene>
    <name evidence="1" type="ORF">J8273_2402</name>
</gene>
<organism evidence="1 2">
    <name type="scientific">Carpediemonas membranifera</name>
    <dbReference type="NCBI Taxonomy" id="201153"/>
    <lineage>
        <taxon>Eukaryota</taxon>
        <taxon>Metamonada</taxon>
        <taxon>Carpediemonas-like organisms</taxon>
        <taxon>Carpediemonas</taxon>
    </lineage>
</organism>